<dbReference type="InterPro" id="IPR008978">
    <property type="entry name" value="HSP20-like_chaperone"/>
</dbReference>
<feature type="short sequence motif" description="Q motif" evidence="13">
    <location>
        <begin position="273"/>
        <end position="301"/>
    </location>
</feature>
<dbReference type="GO" id="GO:0003676">
    <property type="term" value="F:nucleic acid binding"/>
    <property type="evidence" value="ECO:0007669"/>
    <property type="project" value="InterPro"/>
</dbReference>
<dbReference type="OrthoDB" id="249932at2759"/>
<dbReference type="Proteomes" id="UP000007879">
    <property type="component" value="Unassembled WGS sequence"/>
</dbReference>
<evidence type="ECO:0000256" key="3">
    <source>
        <dbReference type="ARBA" id="ARBA00022737"/>
    </source>
</evidence>
<dbReference type="InterPro" id="IPR027417">
    <property type="entry name" value="P-loop_NTPase"/>
</dbReference>
<dbReference type="PANTHER" id="PTHR22655:SF2">
    <property type="entry name" value="ATP-DEPENDENT RNA HELICASE TDRD12-RELATED"/>
    <property type="match status" value="1"/>
</dbReference>
<sequence length="1642" mass="184817">MDFRVIKIEEDGFVWVSQASIQKLNQLEDSTAALVSRLLPSRSPEEFIPKRGDVCAAFWKEKWRRGVVETLYNSAKYNKIAQVLLLDHGAIVTFPLAELVSLQSSSISIEPPLIMKYQLHPLTASPVNPTEEKPWSEFVEDIFDLLSLTNDSWGYLTKGIVNDDGTIHLFNEGLDVSINDMLKRRGLLHIEEGEDEDFTIQHRIQTNEEIVLTPSPCSSPPPLYIESPNYPLEMTSPQASTYMYMNTLKIPHSPRSASKVYIDGAHNEHVIWSSLEETPFNTSICKELQERGFRSPTSVQSNGWYYVWNGNDTILCSPHHSGKTLSYLLPLLSLSCKREKEEKNSYEPEIIVVADDSYKTWNITDQAKTILTWFDAAKRFRTSFLFATVESDAHIQILNGVDILVATPPALTRLVKREIIAFRSTRHLVLDDLCLFDKFPSEMNDLLSCCIAKGKQTKIPLQLVACSSTYSKNNFNNFLRYSKAPVTVMTDIIEVLAMKKVKMNVLFCEVDDVHKKLLSVLKASSQSGPNVICVSNENEAQKILQVFSLYSFQVNIWRKEDNTHSFRSVTVVLDSFLTELLSTGTIPLITHLISYSLPTNKSTFKRRLSILLPSLSSHSTPSLSILLTLQCFNQSHAILKFCERLQTEPPPQLVAMGTKRQNEIRRNNPLWGVCHQIKCYGNCRKADCIHVHSFEELSDIRPSKLSPALVPTDGVVKVLVKTVTSPCHLWVQIIDHTPLHRGQTPYRPPTLTLSQISMDLGFYYSEPNNRMLCGQPSVGDYLCLNSVSGTYYRALVLDFSQPLGLYFHHKEKAKVRLVDTGEECIVDVNQLYTLPLSFLETPPLVIEAFLCGLIPPDNDTDWPPPSVGTATDMLLGHTLTGGITFSLQSSIWLDPVEERLELLSMGVVTAIDRPERRFIKEGISLKNTDHINMLKNCLVDNSQDSQPYLLFRDMVTETPPNNSPELQVKLTAIESLNHFYIQLSSAENNLKDISDRLNSNTPCQSLLRSLCSVPPVEVGVVCAAKFPFDDKWYRGVVMEKRYEERDVERGEGRGSVYEYLCFFADYGDCEWVSEKSVQPIDRTLLQLPFQAICCSLNNPEGIEFNEDAHEDMWELINSQLIRMKIVDSDPSFCSPPFPTTISYSVDLKTDDGSTVASLLLTDQDASCQPHELPGSELSIFLNLLLFNEGELVSSFLPFVISKRAQIELTGDNCEMLAKCVNEINSSEVINGLSLIASSNHNSAVVMADDCDLCEALLNRLKRSSKTQIPSLKLLFTLFLSSRFISLSYGELQAALCHLAFTERNGPIFSLCSDFLACLNTAKKIVMTEGQVGRFCIPDKERKPAHEPLRLVCSLLHTDEGCSTISQYIPHVLHCFKDYSEQLQESLLLSLLASSLFYPVLLTHHISALVSSLKLSVLSTLSQLLSFKDIAESLGLMIEAPLPMNGKCFLSSDYEEEEPKAVSVSRNIVKESPTNIIENLVPRVLWSQNRSQVILNVPLRGCSKHHVDMKEQTSYITASCNVEDKQYKFSLELFDNIDQVHSKQDGSGVIIKLTKSRLCYWPRLTSCKVRPSFVGVDHDRWKDSSSSDEEEMRTKQKSTSLLRDADVAYDSSECNSESGDQGEGSDSEPEFEDDDELLDFLPS</sequence>
<dbReference type="InterPro" id="IPR011545">
    <property type="entry name" value="DEAD/DEAH_box_helicase_dom"/>
</dbReference>
<dbReference type="SMART" id="SM00333">
    <property type="entry name" value="TUDOR"/>
    <property type="match status" value="3"/>
</dbReference>
<organism evidence="19">
    <name type="scientific">Amphimedon queenslandica</name>
    <name type="common">Sponge</name>
    <dbReference type="NCBI Taxonomy" id="400682"/>
    <lineage>
        <taxon>Eukaryota</taxon>
        <taxon>Metazoa</taxon>
        <taxon>Porifera</taxon>
        <taxon>Demospongiae</taxon>
        <taxon>Heteroscleromorpha</taxon>
        <taxon>Haplosclerida</taxon>
        <taxon>Niphatidae</taxon>
        <taxon>Amphimedon</taxon>
    </lineage>
</organism>
<feature type="domain" description="Helicase ATP-binding" evidence="16">
    <location>
        <begin position="304"/>
        <end position="488"/>
    </location>
</feature>
<evidence type="ECO:0000256" key="7">
    <source>
        <dbReference type="ARBA" id="ARBA00022806"/>
    </source>
</evidence>
<dbReference type="InterPro" id="IPR002999">
    <property type="entry name" value="Tudor"/>
</dbReference>
<dbReference type="GO" id="GO:0031047">
    <property type="term" value="P:regulatory ncRNA-mediated gene silencing"/>
    <property type="evidence" value="ECO:0007669"/>
    <property type="project" value="UniProtKB-KW"/>
</dbReference>
<dbReference type="Pfam" id="PF00567">
    <property type="entry name" value="TUDOR"/>
    <property type="match status" value="3"/>
</dbReference>
<evidence type="ECO:0000256" key="11">
    <source>
        <dbReference type="ARBA" id="ARBA00023254"/>
    </source>
</evidence>
<dbReference type="Gene3D" id="2.40.50.90">
    <property type="match status" value="1"/>
</dbReference>
<name>A0A1X7UM46_AMPQE</name>
<dbReference type="GO" id="GO:0003724">
    <property type="term" value="F:RNA helicase activity"/>
    <property type="evidence" value="ECO:0007669"/>
    <property type="project" value="UniProtKB-EC"/>
</dbReference>
<dbReference type="EC" id="3.6.4.13" evidence="1"/>
<feature type="domain" description="Tudor" evidence="15">
    <location>
        <begin position="775"/>
        <end position="841"/>
    </location>
</feature>
<keyword evidence="3" id="KW-0677">Repeat</keyword>
<dbReference type="SUPFAM" id="SSF49764">
    <property type="entry name" value="HSP20-like chaperones"/>
    <property type="match status" value="1"/>
</dbReference>
<feature type="compositionally biased region" description="Acidic residues" evidence="14">
    <location>
        <begin position="1622"/>
        <end position="1642"/>
    </location>
</feature>
<keyword evidence="2" id="KW-0217">Developmental protein</keyword>
<keyword evidence="4" id="KW-0547">Nucleotide-binding</keyword>
<dbReference type="PROSITE" id="PS51195">
    <property type="entry name" value="Q_MOTIF"/>
    <property type="match status" value="1"/>
</dbReference>
<dbReference type="InterPro" id="IPR014014">
    <property type="entry name" value="RNA_helicase_DEAD_Q_motif"/>
</dbReference>
<dbReference type="PROSITE" id="PS51192">
    <property type="entry name" value="HELICASE_ATP_BIND_1"/>
    <property type="match status" value="1"/>
</dbReference>
<dbReference type="PROSITE" id="PS50304">
    <property type="entry name" value="TUDOR"/>
    <property type="match status" value="2"/>
</dbReference>
<reference evidence="20" key="1">
    <citation type="journal article" date="2010" name="Nature">
        <title>The Amphimedon queenslandica genome and the evolution of animal complexity.</title>
        <authorList>
            <person name="Srivastava M."/>
            <person name="Simakov O."/>
            <person name="Chapman J."/>
            <person name="Fahey B."/>
            <person name="Gauthier M.E."/>
            <person name="Mitros T."/>
            <person name="Richards G.S."/>
            <person name="Conaco C."/>
            <person name="Dacre M."/>
            <person name="Hellsten U."/>
            <person name="Larroux C."/>
            <person name="Putnam N.H."/>
            <person name="Stanke M."/>
            <person name="Adamska M."/>
            <person name="Darling A."/>
            <person name="Degnan S.M."/>
            <person name="Oakley T.H."/>
            <person name="Plachetzki D.C."/>
            <person name="Zhai Y."/>
            <person name="Adamski M."/>
            <person name="Calcino A."/>
            <person name="Cummins S.F."/>
            <person name="Goodstein D.M."/>
            <person name="Harris C."/>
            <person name="Jackson D.J."/>
            <person name="Leys S.P."/>
            <person name="Shu S."/>
            <person name="Woodcroft B.J."/>
            <person name="Vervoort M."/>
            <person name="Kosik K.S."/>
            <person name="Manning G."/>
            <person name="Degnan B.M."/>
            <person name="Rokhsar D.S."/>
        </authorList>
    </citation>
    <scope>NUCLEOTIDE SEQUENCE [LARGE SCALE GENOMIC DNA]</scope>
</reference>
<dbReference type="GO" id="GO:0051321">
    <property type="term" value="P:meiotic cell cycle"/>
    <property type="evidence" value="ECO:0007669"/>
    <property type="project" value="UniProtKB-KW"/>
</dbReference>
<dbReference type="Gene3D" id="2.60.40.790">
    <property type="match status" value="1"/>
</dbReference>
<keyword evidence="20" id="KW-1185">Reference proteome</keyword>
<evidence type="ECO:0000256" key="8">
    <source>
        <dbReference type="ARBA" id="ARBA00022840"/>
    </source>
</evidence>
<evidence type="ECO:0000256" key="9">
    <source>
        <dbReference type="ARBA" id="ARBA00022871"/>
    </source>
</evidence>
<evidence type="ECO:0000256" key="10">
    <source>
        <dbReference type="ARBA" id="ARBA00023158"/>
    </source>
</evidence>
<accession>A0A1X7UM46</accession>
<protein>
    <recommendedName>
        <fullName evidence="1">RNA helicase</fullName>
        <ecNumber evidence="1">3.6.4.13</ecNumber>
    </recommendedName>
</protein>
<dbReference type="GO" id="GO:0007283">
    <property type="term" value="P:spermatogenesis"/>
    <property type="evidence" value="ECO:0007669"/>
    <property type="project" value="UniProtKB-KW"/>
</dbReference>
<dbReference type="STRING" id="400682.A0A1X7UM46"/>
<dbReference type="EnsemblMetazoa" id="XM_019997824.1">
    <property type="protein sequence ID" value="XP_019853383.1"/>
    <property type="gene ID" value="LOC100641934"/>
</dbReference>
<keyword evidence="8" id="KW-0067">ATP-binding</keyword>
<evidence type="ECO:0000313" key="20">
    <source>
        <dbReference type="Proteomes" id="UP000007879"/>
    </source>
</evidence>
<dbReference type="GO" id="GO:0042078">
    <property type="term" value="P:germ-line stem cell division"/>
    <property type="evidence" value="ECO:0007669"/>
    <property type="project" value="TreeGrafter"/>
</dbReference>
<keyword evidence="5" id="KW-0221">Differentiation</keyword>
<dbReference type="EnsemblMetazoa" id="XM_019997825.1">
    <property type="protein sequence ID" value="XP_019853384.1"/>
    <property type="gene ID" value="LOC100641934"/>
</dbReference>
<evidence type="ECO:0000259" key="18">
    <source>
        <dbReference type="PROSITE" id="PS51203"/>
    </source>
</evidence>
<keyword evidence="7" id="KW-0347">Helicase</keyword>
<dbReference type="InterPro" id="IPR035437">
    <property type="entry name" value="SNase_OB-fold_sf"/>
</dbReference>
<feature type="domain" description="Tudor" evidence="15">
    <location>
        <begin position="1015"/>
        <end position="1087"/>
    </location>
</feature>
<dbReference type="Pfam" id="PF00270">
    <property type="entry name" value="DEAD"/>
    <property type="match status" value="1"/>
</dbReference>
<evidence type="ECO:0000256" key="6">
    <source>
        <dbReference type="ARBA" id="ARBA00022801"/>
    </source>
</evidence>
<dbReference type="EnsemblMetazoa" id="Aqu2.1.28843_001">
    <property type="protein sequence ID" value="Aqu2.1.28843_001"/>
    <property type="gene ID" value="Aqu2.1.28843"/>
</dbReference>
<reference evidence="19" key="2">
    <citation type="submission" date="2017-05" db="UniProtKB">
        <authorList>
            <consortium name="EnsemblMetazoa"/>
        </authorList>
    </citation>
    <scope>IDENTIFICATION</scope>
</reference>
<dbReference type="PROSITE" id="PS51203">
    <property type="entry name" value="CS"/>
    <property type="match status" value="1"/>
</dbReference>
<gene>
    <name evidence="19" type="primary">100641934</name>
</gene>
<evidence type="ECO:0000256" key="14">
    <source>
        <dbReference type="SAM" id="MobiDB-lite"/>
    </source>
</evidence>
<dbReference type="Gene3D" id="3.40.50.300">
    <property type="entry name" value="P-loop containing nucleotide triphosphate hydrolases"/>
    <property type="match status" value="1"/>
</dbReference>
<evidence type="ECO:0000256" key="13">
    <source>
        <dbReference type="PROSITE-ProRule" id="PRU00552"/>
    </source>
</evidence>
<evidence type="ECO:0000259" key="16">
    <source>
        <dbReference type="PROSITE" id="PS51192"/>
    </source>
</evidence>
<evidence type="ECO:0000259" key="17">
    <source>
        <dbReference type="PROSITE" id="PS51195"/>
    </source>
</evidence>
<evidence type="ECO:0000256" key="12">
    <source>
        <dbReference type="ARBA" id="ARBA00047984"/>
    </source>
</evidence>
<evidence type="ECO:0000256" key="1">
    <source>
        <dbReference type="ARBA" id="ARBA00012552"/>
    </source>
</evidence>
<dbReference type="CDD" id="cd20435">
    <property type="entry name" value="Tudor_TDRD12_rpt2"/>
    <property type="match status" value="1"/>
</dbReference>
<keyword evidence="9" id="KW-0744">Spermatogenesis</keyword>
<evidence type="ECO:0000256" key="4">
    <source>
        <dbReference type="ARBA" id="ARBA00022741"/>
    </source>
</evidence>
<proteinExistence type="predicted"/>
<dbReference type="InterPro" id="IPR014001">
    <property type="entry name" value="Helicase_ATP-bd"/>
</dbReference>
<dbReference type="GO" id="GO:0005524">
    <property type="term" value="F:ATP binding"/>
    <property type="evidence" value="ECO:0007669"/>
    <property type="project" value="UniProtKB-KW"/>
</dbReference>
<keyword evidence="6" id="KW-0378">Hydrolase</keyword>
<comment type="catalytic activity">
    <reaction evidence="12">
        <text>ATP + H2O = ADP + phosphate + H(+)</text>
        <dbReference type="Rhea" id="RHEA:13065"/>
        <dbReference type="ChEBI" id="CHEBI:15377"/>
        <dbReference type="ChEBI" id="CHEBI:15378"/>
        <dbReference type="ChEBI" id="CHEBI:30616"/>
        <dbReference type="ChEBI" id="CHEBI:43474"/>
        <dbReference type="ChEBI" id="CHEBI:456216"/>
        <dbReference type="EC" id="3.6.4.13"/>
    </reaction>
</comment>
<dbReference type="KEGG" id="aqu:100641934"/>
<evidence type="ECO:0000313" key="19">
    <source>
        <dbReference type="EnsemblMetazoa" id="Aqu2.1.28843_001"/>
    </source>
</evidence>
<dbReference type="InterPro" id="IPR007052">
    <property type="entry name" value="CS_dom"/>
</dbReference>
<dbReference type="SMART" id="SM00487">
    <property type="entry name" value="DEXDc"/>
    <property type="match status" value="1"/>
</dbReference>
<dbReference type="eggNOG" id="KOG0334">
    <property type="taxonomic scope" value="Eukaryota"/>
</dbReference>
<dbReference type="SUPFAM" id="SSF52540">
    <property type="entry name" value="P-loop containing nucleoside triphosphate hydrolases"/>
    <property type="match status" value="1"/>
</dbReference>
<keyword evidence="10" id="KW-0943">RNA-mediated gene silencing</keyword>
<evidence type="ECO:0000256" key="2">
    <source>
        <dbReference type="ARBA" id="ARBA00022473"/>
    </source>
</evidence>
<evidence type="ECO:0000259" key="15">
    <source>
        <dbReference type="PROSITE" id="PS50304"/>
    </source>
</evidence>
<dbReference type="Gene3D" id="2.30.30.140">
    <property type="match status" value="3"/>
</dbReference>
<dbReference type="PANTHER" id="PTHR22655">
    <property type="entry name" value="ATP-DEPENDENT RNA HELICASE TDRD12-RELATED"/>
    <property type="match status" value="1"/>
</dbReference>
<keyword evidence="11" id="KW-0469">Meiosis</keyword>
<feature type="domain" description="DEAD-box RNA helicase Q" evidence="17">
    <location>
        <begin position="273"/>
        <end position="301"/>
    </location>
</feature>
<dbReference type="GO" id="GO:0016787">
    <property type="term" value="F:hydrolase activity"/>
    <property type="evidence" value="ECO:0007669"/>
    <property type="project" value="UniProtKB-KW"/>
</dbReference>
<feature type="domain" description="CS" evidence="18">
    <location>
        <begin position="1478"/>
        <end position="1564"/>
    </location>
</feature>
<dbReference type="SUPFAM" id="SSF63748">
    <property type="entry name" value="Tudor/PWWP/MBT"/>
    <property type="match status" value="3"/>
</dbReference>
<evidence type="ECO:0000256" key="5">
    <source>
        <dbReference type="ARBA" id="ARBA00022782"/>
    </source>
</evidence>
<feature type="region of interest" description="Disordered" evidence="14">
    <location>
        <begin position="1578"/>
        <end position="1642"/>
    </location>
</feature>
<dbReference type="InParanoid" id="A0A1X7UM46"/>